<dbReference type="InterPro" id="IPR001599">
    <property type="entry name" value="Macroglobln_a2"/>
</dbReference>
<dbReference type="Pfam" id="PF11974">
    <property type="entry name" value="bMG3"/>
    <property type="match status" value="1"/>
</dbReference>
<evidence type="ECO:0000256" key="1">
    <source>
        <dbReference type="ARBA" id="ARBA00010556"/>
    </source>
</evidence>
<evidence type="ECO:0000256" key="2">
    <source>
        <dbReference type="ARBA" id="ARBA00022729"/>
    </source>
</evidence>
<evidence type="ECO:0000256" key="3">
    <source>
        <dbReference type="ARBA" id="ARBA00022737"/>
    </source>
</evidence>
<dbReference type="InterPro" id="IPR049120">
    <property type="entry name" value="A2M_bMG2"/>
</dbReference>
<reference evidence="7" key="1">
    <citation type="submission" date="2018-08" db="EMBL/GenBank/DDBJ databases">
        <authorList>
            <person name="Jin W."/>
            <person name="Wang H."/>
            <person name="Yang Y."/>
            <person name="Li M."/>
            <person name="Liu J."/>
        </authorList>
    </citation>
    <scope>NUCLEOTIDE SEQUENCE</scope>
    <source>
        <strain evidence="7">AESS21</strain>
    </source>
</reference>
<dbReference type="Pfam" id="PF17972">
    <property type="entry name" value="bMG5"/>
    <property type="match status" value="1"/>
</dbReference>
<organism evidence="7 8">
    <name type="scientific">Roseibium polysiphoniae</name>
    <dbReference type="NCBI Taxonomy" id="2571221"/>
    <lineage>
        <taxon>Bacteria</taxon>
        <taxon>Pseudomonadati</taxon>
        <taxon>Pseudomonadota</taxon>
        <taxon>Alphaproteobacteria</taxon>
        <taxon>Hyphomicrobiales</taxon>
        <taxon>Stappiaceae</taxon>
        <taxon>Roseibium</taxon>
    </lineage>
</organism>
<dbReference type="Gene3D" id="2.60.40.1930">
    <property type="match status" value="1"/>
</dbReference>
<dbReference type="PANTHER" id="PTHR40094">
    <property type="entry name" value="ALPHA-2-MACROGLOBULIN HOMOLOG"/>
    <property type="match status" value="1"/>
</dbReference>
<keyword evidence="4" id="KW-1015">Disulfide bond</keyword>
<keyword evidence="5" id="KW-0812">Transmembrane</keyword>
<dbReference type="InterPro" id="IPR051802">
    <property type="entry name" value="YfhM-like"/>
</dbReference>
<keyword evidence="5" id="KW-0472">Membrane</keyword>
<dbReference type="Pfam" id="PF17973">
    <property type="entry name" value="bMG10"/>
    <property type="match status" value="1"/>
</dbReference>
<name>A0A944CAJ2_9HYPH</name>
<dbReference type="RefSeq" id="WP_213214658.1">
    <property type="nucleotide sequence ID" value="NZ_QTKU01000001.1"/>
</dbReference>
<dbReference type="SMART" id="SM01419">
    <property type="entry name" value="Thiol-ester_cl"/>
    <property type="match status" value="1"/>
</dbReference>
<keyword evidence="3" id="KW-0677">Repeat</keyword>
<dbReference type="InterPro" id="IPR008930">
    <property type="entry name" value="Terpenoid_cyclase/PrenylTrfase"/>
</dbReference>
<dbReference type="PROSITE" id="PS50948">
    <property type="entry name" value="PAN"/>
    <property type="match status" value="1"/>
</dbReference>
<dbReference type="Gene3D" id="1.25.40.10">
    <property type="entry name" value="Tetratricopeptide repeat domain"/>
    <property type="match status" value="1"/>
</dbReference>
<evidence type="ECO:0000256" key="4">
    <source>
        <dbReference type="ARBA" id="ARBA00023157"/>
    </source>
</evidence>
<dbReference type="InterPro" id="IPR041203">
    <property type="entry name" value="Bact_A2M_MG5"/>
</dbReference>
<dbReference type="CDD" id="cd02891">
    <property type="entry name" value="A2M_like"/>
    <property type="match status" value="1"/>
</dbReference>
<dbReference type="EMBL" id="QTKU01000001">
    <property type="protein sequence ID" value="MBS8258935.1"/>
    <property type="molecule type" value="Genomic_DNA"/>
</dbReference>
<dbReference type="Pfam" id="PF07678">
    <property type="entry name" value="TED_complement"/>
    <property type="match status" value="1"/>
</dbReference>
<dbReference type="InterPro" id="IPR041246">
    <property type="entry name" value="Bact_MG10"/>
</dbReference>
<dbReference type="Gene3D" id="1.50.10.20">
    <property type="match status" value="1"/>
</dbReference>
<dbReference type="GO" id="GO:0004866">
    <property type="term" value="F:endopeptidase inhibitor activity"/>
    <property type="evidence" value="ECO:0007669"/>
    <property type="project" value="InterPro"/>
</dbReference>
<dbReference type="PIRSF" id="PIRSF038980">
    <property type="entry name" value="A2M_bac"/>
    <property type="match status" value="1"/>
</dbReference>
<dbReference type="GO" id="GO:0005615">
    <property type="term" value="C:extracellular space"/>
    <property type="evidence" value="ECO:0007669"/>
    <property type="project" value="InterPro"/>
</dbReference>
<dbReference type="Proteomes" id="UP000705379">
    <property type="component" value="Unassembled WGS sequence"/>
</dbReference>
<dbReference type="InterPro" id="IPR011625">
    <property type="entry name" value="A2M_N_BRD"/>
</dbReference>
<dbReference type="Pfam" id="PF01835">
    <property type="entry name" value="MG2"/>
    <property type="match status" value="1"/>
</dbReference>
<dbReference type="InterPro" id="IPR000177">
    <property type="entry name" value="Apple"/>
</dbReference>
<dbReference type="GO" id="GO:0006508">
    <property type="term" value="P:proteolysis"/>
    <property type="evidence" value="ECO:0007669"/>
    <property type="project" value="InterPro"/>
</dbReference>
<dbReference type="Gene3D" id="3.50.4.10">
    <property type="entry name" value="Hepatocyte Growth Factor"/>
    <property type="match status" value="1"/>
</dbReference>
<dbReference type="SMART" id="SM01359">
    <property type="entry name" value="A2M_N_2"/>
    <property type="match status" value="1"/>
</dbReference>
<comment type="similarity">
    <text evidence="1">Belongs to the protease inhibitor I39 (alpha-2-macroglobulin) family. Bacterial alpha-2-macroglobulin subfamily.</text>
</comment>
<dbReference type="Pfam" id="PF21142">
    <property type="entry name" value="A2M_bMG2"/>
    <property type="match status" value="1"/>
</dbReference>
<dbReference type="SUPFAM" id="SSF57414">
    <property type="entry name" value="Hairpin loop containing domain-like"/>
    <property type="match status" value="1"/>
</dbReference>
<reference evidence="7" key="2">
    <citation type="journal article" date="2021" name="Microorganisms">
        <title>Bacterial Dimethylsulfoniopropionate Biosynthesis in the East China Sea.</title>
        <authorList>
            <person name="Liu J."/>
            <person name="Zhang Y."/>
            <person name="Liu J."/>
            <person name="Zhong H."/>
            <person name="Williams B.T."/>
            <person name="Zheng Y."/>
            <person name="Curson A.R.J."/>
            <person name="Sun C."/>
            <person name="Sun H."/>
            <person name="Song D."/>
            <person name="Wagner Mackenzie B."/>
            <person name="Bermejo Martinez A."/>
            <person name="Todd J.D."/>
            <person name="Zhang X.H."/>
        </authorList>
    </citation>
    <scope>NUCLEOTIDE SEQUENCE</scope>
    <source>
        <strain evidence="7">AESS21</strain>
    </source>
</reference>
<gene>
    <name evidence="7" type="ORF">DYI23_01780</name>
</gene>
<keyword evidence="5" id="KW-1133">Transmembrane helix</keyword>
<evidence type="ECO:0000313" key="8">
    <source>
        <dbReference type="Proteomes" id="UP000705379"/>
    </source>
</evidence>
<comment type="caution">
    <text evidence="7">The sequence shown here is derived from an EMBL/GenBank/DDBJ whole genome shotgun (WGS) entry which is preliminary data.</text>
</comment>
<dbReference type="Pfam" id="PF14295">
    <property type="entry name" value="PAN_4"/>
    <property type="match status" value="1"/>
</dbReference>
<dbReference type="InterPro" id="IPR011626">
    <property type="entry name" value="Alpha-macroglobulin_TED"/>
</dbReference>
<dbReference type="Pfam" id="PF00207">
    <property type="entry name" value="A2M"/>
    <property type="match status" value="1"/>
</dbReference>
<evidence type="ECO:0000256" key="5">
    <source>
        <dbReference type="SAM" id="Phobius"/>
    </source>
</evidence>
<dbReference type="CDD" id="cd01100">
    <property type="entry name" value="APPLE_Factor_XI_like"/>
    <property type="match status" value="1"/>
</dbReference>
<protein>
    <submittedName>
        <fullName evidence="7">Alpha-2-macroglobulin</fullName>
    </submittedName>
</protein>
<dbReference type="InterPro" id="IPR011990">
    <property type="entry name" value="TPR-like_helical_dom_sf"/>
</dbReference>
<dbReference type="InterPro" id="IPR003609">
    <property type="entry name" value="Pan_app"/>
</dbReference>
<feature type="domain" description="Apple" evidence="6">
    <location>
        <begin position="45"/>
        <end position="109"/>
    </location>
</feature>
<dbReference type="InterPro" id="IPR047565">
    <property type="entry name" value="Alpha-macroglob_thiol-ester_cl"/>
</dbReference>
<dbReference type="PANTHER" id="PTHR40094:SF1">
    <property type="entry name" value="UBIQUITIN DOMAIN-CONTAINING PROTEIN"/>
    <property type="match status" value="1"/>
</dbReference>
<dbReference type="InterPro" id="IPR026284">
    <property type="entry name" value="A2MG_proteobact"/>
</dbReference>
<dbReference type="Pfam" id="PF07703">
    <property type="entry name" value="A2M_BRD"/>
    <property type="match status" value="1"/>
</dbReference>
<evidence type="ECO:0000313" key="7">
    <source>
        <dbReference type="EMBL" id="MBS8258935.1"/>
    </source>
</evidence>
<dbReference type="InterPro" id="IPR002890">
    <property type="entry name" value="MG2"/>
</dbReference>
<dbReference type="SMART" id="SM00223">
    <property type="entry name" value="APPLE"/>
    <property type="match status" value="1"/>
</dbReference>
<dbReference type="SMART" id="SM01360">
    <property type="entry name" value="A2M"/>
    <property type="match status" value="1"/>
</dbReference>
<dbReference type="InterPro" id="IPR021868">
    <property type="entry name" value="Alpha_2_Macroglob_MG3"/>
</dbReference>
<dbReference type="InterPro" id="IPR041462">
    <property type="entry name" value="Bact_A2M_MG6"/>
</dbReference>
<keyword evidence="2" id="KW-0732">Signal</keyword>
<dbReference type="SUPFAM" id="SSF48239">
    <property type="entry name" value="Terpenoid cyclases/Protein prenyltransferases"/>
    <property type="match status" value="1"/>
</dbReference>
<evidence type="ECO:0000259" key="6">
    <source>
        <dbReference type="PROSITE" id="PS50948"/>
    </source>
</evidence>
<sequence length="1846" mass="198943">MSFRYVLEAAKVGGRRLRSLLPQWVAICAAIGAFAALTLAVPVHAQERRIVTIEDADFFGGDYRTVKDVDLSGCEAVCLADNMCRAFTYNTSAGWCFLKSDFGQLQSFVGAIAGRVVSVEQPREDQQADRKADLGFLDRSLLETAETYSARLQQSPITTSLTADQLRREARQKILNKDGPVAEADFGALIALEPGDLEAWQGLAMAQLMQSPKDWQERQRKQENATSSSINAYLRSISAIERARSLDLIGSSLAARQQWKPAIKALRAALALDEIPGLRRRYDQMVAEHGFRILNHTVAADAAAPRICVVFSSSLPRNTDFSPYVSVTGQGTTSVEANGAQVCVDGVSHGERYRLSVRSGLPAADGEVLEKSVDLNIYVRDRAPSVQFIGRAYVLPAGGEPTIPIVSVNTSEVAAEIFRVGDRALAGVVRDGKFLRQLGSYQAEQLTDELGEKVWSGTVETENSLNRDITTAVPLNEIGLDIEPGVYAMTARSKLDTQNKWGPLATQWFIVSDLGLSSLSGNDGIAVNVRSLNTAEAIPGVSLKLLAVNNEILGEVTTDDDGFGRFVPGLGRGRGGMAPSLVVAETQAGDYSFLDLRKPAFDLSDRGVEGRAAPGPLDVFAWTDRGIYKAGETVHAQALVRTSRAVAQEGLPLTFVLDRPDGVEHSRYLVQDAGLGGHLQNFSLDAGAQQGVWSWKVFVDPKGDALSQSKFLVEDYQPERVDFDLETSAESFSRSTATPVSVEARFLYGSPASGQTLEGDIIVTPTRELSSQPGYIFGLADDISYPTRETLPSGLKTDANGALSFGVTLPEIAGITGLYKGELVARLVETGGRYVERRLNLPVAQDGEKIGLKPLFDGGVDEGGPASFNVILLGEDGAPRAAEDLSWTLSRIERRYQWYRTDGSWNYEPITTTKRVANGDLSIQAGQTGSLSLPVEWGRYRLEVQSGGPQATATSVEFSAGWYTADATSETPDYLDVGLDKKSYLPGETATLRLTSQMDGIAVVNVVSGGLLNSRTIEVEGGEAEVGLPVTEEWGAGAYVTASLYRPMDLENKRMPSRSVGLSWLKVEPGERDLDISLAATSTLRPSTTLEVPIEVAGLAVGTQAYVTLAGVDLGILNLTGFEPPAPEDWYFGQRRLGAEMRDLYGQLIDRTLGVRGKVRSGGDAMAMRLEAPPPDEEPLALFSGLVSLNDDGKAVVRFEIPEFNGTLRLMAVAWTKEGVGHASQDVEIRAPMVLTASVPGFLAPGDVSRLQLEIDNVEGPAGLYDLTLSAEGPAGLDREGPQVRQLELGEGEKTLVRVPVSAFDEQGSATIIAALSAPDGTEVVKRMRLDVRDTQPDVVRRSSFTLAGGAGLSLDAGSFEGLRPETVSIKVTAGGAARIDVAGLLDALDRYPYGCTEQTTSRALPLLYLNQVATAAGLGDDPEIRERVVKAIQRVLANQSSDGSFGLWNSYSSYDPWLDAYVVDFLTRAREEGYHVPDLAFETALDNLENRLAYASDFTEGGEEIAYGLYVLARNSRASMGDLRYYLDAKLGSFSTPLAKAQLAASLALYGEAKRAEEGFRAATLALGERSKSGYRADYGSALRDGAGVLTYVSASDADSPDQSRASDFVKAAQEGRSYYSTQDMAWLLMAARELNEQATATKIAINGEETPGRLVWSFSGLTLEREITRIENRGGEGTELLVSVSGQPLLPEPAGGTDYVIERQMFDLDGNLVDPGAVPVSTRLAVVVTVRALTDTPGRLMVVDRIPAGLAIDNPRLVRSGDIGALQWLKTVDQPEHAQFHGDRFEVSVDQTRTGGSELNFAYLARAVTPGNYAHPPASVEDMYRPERRAITGTGRLSVLGPVR</sequence>
<proteinExistence type="inferred from homology"/>
<dbReference type="Pfam" id="PF17962">
    <property type="entry name" value="bMG6"/>
    <property type="match status" value="1"/>
</dbReference>
<accession>A0A944CAJ2</accession>
<feature type="transmembrane region" description="Helical" evidence="5">
    <location>
        <begin position="21"/>
        <end position="41"/>
    </location>
</feature>